<dbReference type="GO" id="GO:0009977">
    <property type="term" value="F:proton motive force dependent protein transmembrane transporter activity"/>
    <property type="evidence" value="ECO:0007669"/>
    <property type="project" value="TreeGrafter"/>
</dbReference>
<feature type="transmembrane region" description="Helical" evidence="5">
    <location>
        <begin position="143"/>
        <end position="162"/>
    </location>
</feature>
<accession>A0A4Q7MVJ7</accession>
<keyword evidence="4 5" id="KW-0472">Membrane</keyword>
<keyword evidence="5" id="KW-0813">Transport</keyword>
<dbReference type="InterPro" id="IPR002033">
    <property type="entry name" value="TatC"/>
</dbReference>
<dbReference type="AlphaFoldDB" id="A0A4Q7MVJ7"/>
<dbReference type="GO" id="GO:0043953">
    <property type="term" value="P:protein transport by the Tat complex"/>
    <property type="evidence" value="ECO:0007669"/>
    <property type="project" value="UniProtKB-UniRule"/>
</dbReference>
<evidence type="ECO:0000256" key="3">
    <source>
        <dbReference type="ARBA" id="ARBA00022989"/>
    </source>
</evidence>
<feature type="transmembrane region" description="Helical" evidence="5">
    <location>
        <begin position="231"/>
        <end position="247"/>
    </location>
</feature>
<feature type="transmembrane region" description="Helical" evidence="5">
    <location>
        <begin position="101"/>
        <end position="122"/>
    </location>
</feature>
<comment type="subcellular location">
    <subcellularLocation>
        <location evidence="5">Cell membrane</location>
        <topology evidence="5">Multi-pass membrane protein</topology>
    </subcellularLocation>
    <subcellularLocation>
        <location evidence="1">Membrane</location>
        <topology evidence="1">Multi-pass membrane protein</topology>
    </subcellularLocation>
</comment>
<proteinExistence type="inferred from homology"/>
<dbReference type="EMBL" id="SGXA01000002">
    <property type="protein sequence ID" value="RZS72039.1"/>
    <property type="molecule type" value="Genomic_DNA"/>
</dbReference>
<evidence type="ECO:0000256" key="5">
    <source>
        <dbReference type="HAMAP-Rule" id="MF_00902"/>
    </source>
</evidence>
<dbReference type="PRINTS" id="PR01840">
    <property type="entry name" value="TATCFAMILY"/>
</dbReference>
<dbReference type="NCBIfam" id="TIGR00945">
    <property type="entry name" value="tatC"/>
    <property type="match status" value="1"/>
</dbReference>
<feature type="transmembrane region" description="Helical" evidence="5">
    <location>
        <begin position="33"/>
        <end position="51"/>
    </location>
</feature>
<dbReference type="Pfam" id="PF00902">
    <property type="entry name" value="TatC"/>
    <property type="match status" value="1"/>
</dbReference>
<keyword evidence="5" id="KW-0811">Translocation</keyword>
<organism evidence="6 7">
    <name type="scientific">Pseudobacter ginsenosidimutans</name>
    <dbReference type="NCBI Taxonomy" id="661488"/>
    <lineage>
        <taxon>Bacteria</taxon>
        <taxon>Pseudomonadati</taxon>
        <taxon>Bacteroidota</taxon>
        <taxon>Chitinophagia</taxon>
        <taxon>Chitinophagales</taxon>
        <taxon>Chitinophagaceae</taxon>
        <taxon>Pseudobacter</taxon>
    </lineage>
</organism>
<evidence type="ECO:0000313" key="6">
    <source>
        <dbReference type="EMBL" id="RZS72039.1"/>
    </source>
</evidence>
<dbReference type="Proteomes" id="UP000293874">
    <property type="component" value="Unassembled WGS sequence"/>
</dbReference>
<dbReference type="GO" id="GO:0033281">
    <property type="term" value="C:TAT protein transport complex"/>
    <property type="evidence" value="ECO:0007669"/>
    <property type="project" value="UniProtKB-UniRule"/>
</dbReference>
<keyword evidence="3 5" id="KW-1133">Transmembrane helix</keyword>
<dbReference type="PANTHER" id="PTHR30371:SF0">
    <property type="entry name" value="SEC-INDEPENDENT PROTEIN TRANSLOCASE PROTEIN TATC, CHLOROPLASTIC-RELATED"/>
    <property type="match status" value="1"/>
</dbReference>
<feature type="transmembrane region" description="Helical" evidence="5">
    <location>
        <begin position="253"/>
        <end position="274"/>
    </location>
</feature>
<keyword evidence="5" id="KW-1003">Cell membrane</keyword>
<comment type="function">
    <text evidence="5">Part of the twin-arginine translocation (Tat) system that transports large folded proteins containing a characteristic twin-arginine motif in their signal peptide across membranes.</text>
</comment>
<dbReference type="PANTHER" id="PTHR30371">
    <property type="entry name" value="SEC-INDEPENDENT PROTEIN TRANSLOCASE PROTEIN TATC"/>
    <property type="match status" value="1"/>
</dbReference>
<keyword evidence="5" id="KW-0653">Protein transport</keyword>
<reference evidence="6 7" key="1">
    <citation type="submission" date="2019-02" db="EMBL/GenBank/DDBJ databases">
        <title>Genomic Encyclopedia of Type Strains, Phase IV (KMG-IV): sequencing the most valuable type-strain genomes for metagenomic binning, comparative biology and taxonomic classification.</title>
        <authorList>
            <person name="Goeker M."/>
        </authorList>
    </citation>
    <scope>NUCLEOTIDE SEQUENCE [LARGE SCALE GENOMIC DNA]</scope>
    <source>
        <strain evidence="6 7">DSM 18116</strain>
    </source>
</reference>
<comment type="caution">
    <text evidence="6">The sequence shown here is derived from an EMBL/GenBank/DDBJ whole genome shotgun (WGS) entry which is preliminary data.</text>
</comment>
<feature type="transmembrane region" description="Helical" evidence="5">
    <location>
        <begin position="197"/>
        <end position="219"/>
    </location>
</feature>
<dbReference type="OrthoDB" id="9777044at2"/>
<evidence type="ECO:0000256" key="2">
    <source>
        <dbReference type="ARBA" id="ARBA00022692"/>
    </source>
</evidence>
<comment type="similarity">
    <text evidence="5">Belongs to the TatC family.</text>
</comment>
<dbReference type="GO" id="GO:0065002">
    <property type="term" value="P:intracellular protein transmembrane transport"/>
    <property type="evidence" value="ECO:0007669"/>
    <property type="project" value="TreeGrafter"/>
</dbReference>
<keyword evidence="2 5" id="KW-0812">Transmembrane</keyword>
<gene>
    <name evidence="5" type="primary">tatC</name>
    <name evidence="6" type="ORF">EV199_3954</name>
</gene>
<dbReference type="RefSeq" id="WP_130542502.1">
    <property type="nucleotide sequence ID" value="NZ_CP042431.1"/>
</dbReference>
<name>A0A4Q7MVJ7_9BACT</name>
<evidence type="ECO:0000256" key="4">
    <source>
        <dbReference type="ARBA" id="ARBA00023136"/>
    </source>
</evidence>
<comment type="subunit">
    <text evidence="5">Forms a complex with TatA.</text>
</comment>
<evidence type="ECO:0000313" key="7">
    <source>
        <dbReference type="Proteomes" id="UP000293874"/>
    </source>
</evidence>
<keyword evidence="7" id="KW-1185">Reference proteome</keyword>
<sequence length="285" mass="32603">MALSFLKKRASEENEMTFVDHLEALRWHIMRSLLAIIAGAIVMFVYIDWIFDNVITAPLQADFVTYIQLCNLSHWLGAGDALCLPPPKDVEMQTITFGSQFMSSITIAIAGGFIIAFPYIFWEIWKFIRPALTPKELKSTRGAIFWVSLFFFLGVAFGYFLLAPFTFSFLLNYTIGTKHLLVARPTLADYMENLIDIIIGSAIAFQLPVVSYVLTRIGLVTPRFLRTYRKYAYVAILVIAAIITPSPDWMSQMIVFLPLCALYEFSVVISSRVFKRQQERDQNWD</sequence>
<dbReference type="HAMAP" id="MF_00902">
    <property type="entry name" value="TatC"/>
    <property type="match status" value="1"/>
</dbReference>
<protein>
    <recommendedName>
        <fullName evidence="5">Sec-independent protein translocase protein TatC</fullName>
    </recommendedName>
</protein>
<evidence type="ECO:0000256" key="1">
    <source>
        <dbReference type="ARBA" id="ARBA00004141"/>
    </source>
</evidence>